<name>A0A936YMK2_9HYPH</name>
<feature type="compositionally biased region" description="Basic and acidic residues" evidence="1">
    <location>
        <begin position="9"/>
        <end position="31"/>
    </location>
</feature>
<gene>
    <name evidence="2" type="ORF">JJB09_02525</name>
</gene>
<evidence type="ECO:0000313" key="2">
    <source>
        <dbReference type="EMBL" id="MBL0370894.1"/>
    </source>
</evidence>
<feature type="region of interest" description="Disordered" evidence="1">
    <location>
        <begin position="1"/>
        <end position="31"/>
    </location>
</feature>
<evidence type="ECO:0000313" key="3">
    <source>
        <dbReference type="Proteomes" id="UP000633219"/>
    </source>
</evidence>
<keyword evidence="3" id="KW-1185">Reference proteome</keyword>
<organism evidence="2 3">
    <name type="scientific">Rhizobium setariae</name>
    <dbReference type="NCBI Taxonomy" id="2801340"/>
    <lineage>
        <taxon>Bacteria</taxon>
        <taxon>Pseudomonadati</taxon>
        <taxon>Pseudomonadota</taxon>
        <taxon>Alphaproteobacteria</taxon>
        <taxon>Hyphomicrobiales</taxon>
        <taxon>Rhizobiaceae</taxon>
        <taxon>Rhizobium/Agrobacterium group</taxon>
        <taxon>Rhizobium</taxon>
    </lineage>
</organism>
<sequence>MARKSRKQRNAEQRERSDRNRTENKERGRPSRDDIARVLLWQTIHGFQTRYQYPRAALDTLRNQIVDVLQVQGFDGRESEEVFEDLVVRYAKGIMPFRIKRHLG</sequence>
<evidence type="ECO:0000256" key="1">
    <source>
        <dbReference type="SAM" id="MobiDB-lite"/>
    </source>
</evidence>
<dbReference type="RefSeq" id="WP_201652548.1">
    <property type="nucleotide sequence ID" value="NZ_JAEQNC010000001.1"/>
</dbReference>
<dbReference type="Proteomes" id="UP000633219">
    <property type="component" value="Unassembled WGS sequence"/>
</dbReference>
<protein>
    <submittedName>
        <fullName evidence="2">Uncharacterized protein</fullName>
    </submittedName>
</protein>
<dbReference type="AlphaFoldDB" id="A0A936YMK2"/>
<reference evidence="2" key="1">
    <citation type="submission" date="2021-01" db="EMBL/GenBank/DDBJ databases">
        <title>Rhizobium sp. strain KVB221 16S ribosomal RNA gene Genome sequencing and assembly.</title>
        <authorList>
            <person name="Kang M."/>
        </authorList>
    </citation>
    <scope>NUCLEOTIDE SEQUENCE</scope>
    <source>
        <strain evidence="2">KVB221</strain>
    </source>
</reference>
<accession>A0A936YMK2</accession>
<comment type="caution">
    <text evidence="2">The sequence shown here is derived from an EMBL/GenBank/DDBJ whole genome shotgun (WGS) entry which is preliminary data.</text>
</comment>
<dbReference type="EMBL" id="JAEQNC010000001">
    <property type="protein sequence ID" value="MBL0370894.1"/>
    <property type="molecule type" value="Genomic_DNA"/>
</dbReference>
<proteinExistence type="predicted"/>